<evidence type="ECO:0000313" key="2">
    <source>
        <dbReference type="EMBL" id="PSL43004.1"/>
    </source>
</evidence>
<dbReference type="InterPro" id="IPR019734">
    <property type="entry name" value="TPR_rpt"/>
</dbReference>
<dbReference type="AlphaFoldDB" id="A0A2P8H9W3"/>
<sequence length="342" mass="37930">MFRRKRRDPEPEPEVIEIEIPADQWQGAVLKEAYAAYGEDDPRTIGAAIELARMFSQNSAKRADAFQLYMWVLPVLWQTRGPDDPEVLQIVHEAADLAHTTGQTARAEQMLQDVLEHRERVLGPSHPDTITTARALANVLSALGRAAEAEALLHDVNDRRSTWEDRAALARTLLAGGQRDKALELFRALAAEAERTHGDGDPTTALARTNLAAALFGVGELDQAERLFRDVLRALGPDQEVGLRAFVHNNLGTVLFFKSDFRQAEDELRKALAIRERGFGPLHPDTVATVENLARVLAERGEHREAITLARRCLDVYTTSLPASHPKIANVRQLLADLGADR</sequence>
<dbReference type="SMART" id="SM00028">
    <property type="entry name" value="TPR"/>
    <property type="match status" value="4"/>
</dbReference>
<keyword evidence="1" id="KW-0802">TPR repeat</keyword>
<dbReference type="PANTHER" id="PTHR46082:SF6">
    <property type="entry name" value="AAA+ ATPASE DOMAIN-CONTAINING PROTEIN-RELATED"/>
    <property type="match status" value="1"/>
</dbReference>
<evidence type="ECO:0000256" key="1">
    <source>
        <dbReference type="PROSITE-ProRule" id="PRU00339"/>
    </source>
</evidence>
<dbReference type="PROSITE" id="PS50005">
    <property type="entry name" value="TPR"/>
    <property type="match status" value="1"/>
</dbReference>
<dbReference type="PANTHER" id="PTHR46082">
    <property type="entry name" value="ATP/GTP-BINDING PROTEIN-RELATED"/>
    <property type="match status" value="1"/>
</dbReference>
<dbReference type="Gene3D" id="1.25.40.10">
    <property type="entry name" value="Tetratricopeptide repeat domain"/>
    <property type="match status" value="2"/>
</dbReference>
<dbReference type="InterPro" id="IPR011990">
    <property type="entry name" value="TPR-like_helical_dom_sf"/>
</dbReference>
<keyword evidence="3" id="KW-1185">Reference proteome</keyword>
<dbReference type="Proteomes" id="UP000241118">
    <property type="component" value="Unassembled WGS sequence"/>
</dbReference>
<reference evidence="2 3" key="1">
    <citation type="submission" date="2018-03" db="EMBL/GenBank/DDBJ databases">
        <title>Genomic Encyclopedia of Type Strains, Phase III (KMG-III): the genomes of soil and plant-associated and newly described type strains.</title>
        <authorList>
            <person name="Whitman W."/>
        </authorList>
    </citation>
    <scope>NUCLEOTIDE SEQUENCE [LARGE SCALE GENOMIC DNA]</scope>
    <source>
        <strain evidence="2 3">CGMCC 4.7097</strain>
    </source>
</reference>
<dbReference type="SUPFAM" id="SSF48452">
    <property type="entry name" value="TPR-like"/>
    <property type="match status" value="1"/>
</dbReference>
<name>A0A2P8H9W3_SACCR</name>
<accession>A0A2P8H9W3</accession>
<dbReference type="InterPro" id="IPR053137">
    <property type="entry name" value="NLR-like"/>
</dbReference>
<protein>
    <submittedName>
        <fullName evidence="2">Tetratricopeptide repeat protein</fullName>
    </submittedName>
</protein>
<organism evidence="2 3">
    <name type="scientific">Saccharothrix carnea</name>
    <dbReference type="NCBI Taxonomy" id="1280637"/>
    <lineage>
        <taxon>Bacteria</taxon>
        <taxon>Bacillati</taxon>
        <taxon>Actinomycetota</taxon>
        <taxon>Actinomycetes</taxon>
        <taxon>Pseudonocardiales</taxon>
        <taxon>Pseudonocardiaceae</taxon>
        <taxon>Saccharothrix</taxon>
    </lineage>
</organism>
<dbReference type="RefSeq" id="WP_106620537.1">
    <property type="nucleotide sequence ID" value="NZ_PYAX01000033.1"/>
</dbReference>
<evidence type="ECO:0000313" key="3">
    <source>
        <dbReference type="Proteomes" id="UP000241118"/>
    </source>
</evidence>
<proteinExistence type="predicted"/>
<dbReference type="EMBL" id="PYAX01000033">
    <property type="protein sequence ID" value="PSL43004.1"/>
    <property type="molecule type" value="Genomic_DNA"/>
</dbReference>
<dbReference type="Pfam" id="PF13424">
    <property type="entry name" value="TPR_12"/>
    <property type="match status" value="3"/>
</dbReference>
<feature type="repeat" description="TPR" evidence="1">
    <location>
        <begin position="245"/>
        <end position="278"/>
    </location>
</feature>
<dbReference type="OrthoDB" id="3686932at2"/>
<comment type="caution">
    <text evidence="2">The sequence shown here is derived from an EMBL/GenBank/DDBJ whole genome shotgun (WGS) entry which is preliminary data.</text>
</comment>
<gene>
    <name evidence="2" type="ORF">B0I31_13311</name>
</gene>